<evidence type="ECO:0000256" key="1">
    <source>
        <dbReference type="ARBA" id="ARBA00004651"/>
    </source>
</evidence>
<evidence type="ECO:0000256" key="7">
    <source>
        <dbReference type="ARBA" id="ARBA00022989"/>
    </source>
</evidence>
<feature type="transmembrane region" description="Helical" evidence="9">
    <location>
        <begin position="395"/>
        <end position="417"/>
    </location>
</feature>
<dbReference type="EMBL" id="PRBV01000002">
    <property type="protein sequence ID" value="RTJ80377.1"/>
    <property type="molecule type" value="Genomic_DNA"/>
</dbReference>
<keyword evidence="4" id="KW-1003">Cell membrane</keyword>
<dbReference type="PROSITE" id="PS00217">
    <property type="entry name" value="SUGAR_TRANSPORT_2"/>
    <property type="match status" value="1"/>
</dbReference>
<sequence>MSENQNNWKTIFRVSGGNFLEMYDFVVYGFYAQIISRIFFPSNNEYTSLILSFVVFGLGALMRPIGAIFLGSFMDKYGRKKGLMLTLSLMALGTLSIAFCPGYETIGIIAPIIVALGRLIQGFSAGGETGGVSIYLSEIAPKGKKGFYVSWQSGSQQISVVFAGVIGVLLYYILGEKLTVEWGWRIPFIIGCLIVPYILIIRKKLEESEEFKKEAHHHAQKKFIWMLASIIKHYKIILIGIGFLMMTTSIYHFITVYTPTYAGHILNFSKLESFGITAMVGISNFFFVIFSGFLSDKIGRKPILVTSSLLCIISAYPILHLATQNLNLTSLIFAELWLSFIYGMWNGSMMVALTEIVPSQVKTLSYSFSYALGIAIFGGFTPVVATWLIKNTGDRAIPGVWLSLIAFFSLVAVLAAYKKNKTNKENL</sequence>
<feature type="transmembrane region" description="Helical" evidence="9">
    <location>
        <begin position="157"/>
        <end position="174"/>
    </location>
</feature>
<accession>A0A431C3H7</accession>
<proteinExistence type="inferred from homology"/>
<organism evidence="11 12">
    <name type="scientific">Campylobacter jejuni</name>
    <dbReference type="NCBI Taxonomy" id="197"/>
    <lineage>
        <taxon>Bacteria</taxon>
        <taxon>Pseudomonadati</taxon>
        <taxon>Campylobacterota</taxon>
        <taxon>Epsilonproteobacteria</taxon>
        <taxon>Campylobacterales</taxon>
        <taxon>Campylobacteraceae</taxon>
        <taxon>Campylobacter</taxon>
    </lineage>
</organism>
<dbReference type="InterPro" id="IPR011701">
    <property type="entry name" value="MFS"/>
</dbReference>
<evidence type="ECO:0000259" key="10">
    <source>
        <dbReference type="PROSITE" id="PS50850"/>
    </source>
</evidence>
<evidence type="ECO:0000256" key="2">
    <source>
        <dbReference type="ARBA" id="ARBA00008240"/>
    </source>
</evidence>
<feature type="transmembrane region" description="Helical" evidence="9">
    <location>
        <begin position="366"/>
        <end position="389"/>
    </location>
</feature>
<evidence type="ECO:0000313" key="12">
    <source>
        <dbReference type="Proteomes" id="UP000288507"/>
    </source>
</evidence>
<dbReference type="InterPro" id="IPR020846">
    <property type="entry name" value="MFS_dom"/>
</dbReference>
<dbReference type="AlphaFoldDB" id="A0A431C3H7"/>
<dbReference type="Proteomes" id="UP000288507">
    <property type="component" value="Unassembled WGS sequence"/>
</dbReference>
<feature type="transmembrane region" description="Helical" evidence="9">
    <location>
        <begin position="328"/>
        <end position="345"/>
    </location>
</feature>
<dbReference type="SUPFAM" id="SSF103473">
    <property type="entry name" value="MFS general substrate transporter"/>
    <property type="match status" value="1"/>
</dbReference>
<evidence type="ECO:0000256" key="6">
    <source>
        <dbReference type="ARBA" id="ARBA00022847"/>
    </source>
</evidence>
<keyword evidence="3" id="KW-0813">Transport</keyword>
<keyword evidence="6" id="KW-0769">Symport</keyword>
<dbReference type="PROSITE" id="PS50850">
    <property type="entry name" value="MFS"/>
    <property type="match status" value="1"/>
</dbReference>
<gene>
    <name evidence="11" type="ORF">C3H57_02380</name>
</gene>
<dbReference type="FunFam" id="1.20.1250.20:FF:000001">
    <property type="entry name" value="Dicarboxylate MFS transporter"/>
    <property type="match status" value="1"/>
</dbReference>
<dbReference type="NCBIfam" id="NF011656">
    <property type="entry name" value="PRK15075.1"/>
    <property type="match status" value="1"/>
</dbReference>
<feature type="transmembrane region" description="Helical" evidence="9">
    <location>
        <begin position="274"/>
        <end position="294"/>
    </location>
</feature>
<comment type="subcellular location">
    <subcellularLocation>
        <location evidence="1">Cell membrane</location>
        <topology evidence="1">Multi-pass membrane protein</topology>
    </subcellularLocation>
</comment>
<keyword evidence="8 9" id="KW-0472">Membrane</keyword>
<dbReference type="PANTHER" id="PTHR43528">
    <property type="entry name" value="ALPHA-KETOGLUTARATE PERMEASE"/>
    <property type="match status" value="1"/>
</dbReference>
<reference evidence="11 12" key="1">
    <citation type="journal article" date="2019" name="Appl. Environ. Microbiol.">
        <title>Population genetics and characterization of Campylobacter jejuni isolates in western jackdaws and game birds in Finland.</title>
        <authorList>
            <person name="Kovanen S."/>
            <person name="Rossi M."/>
            <person name="Pohja-Mykra M."/>
            <person name="Nieminen T."/>
            <person name="Raunio-Saarnisto M."/>
            <person name="Sauvala M."/>
            <person name="Fredriksson-Ahomaa M."/>
            <person name="Hanninen M.L."/>
            <person name="Kivisto R."/>
        </authorList>
    </citation>
    <scope>NUCLEOTIDE SEQUENCE [LARGE SCALE GENOMIC DNA]</scope>
    <source>
        <strain evidence="11 12">CB313</strain>
    </source>
</reference>
<dbReference type="Gene3D" id="1.20.1250.20">
    <property type="entry name" value="MFS general substrate transporter like domains"/>
    <property type="match status" value="2"/>
</dbReference>
<dbReference type="PANTHER" id="PTHR43528:SF6">
    <property type="entry name" value="CITRATE-PROTON SYMPORTER"/>
    <property type="match status" value="1"/>
</dbReference>
<dbReference type="RefSeq" id="WP_126211016.1">
    <property type="nucleotide sequence ID" value="NZ_PQZP01000003.1"/>
</dbReference>
<comment type="similarity">
    <text evidence="2">Belongs to the major facilitator superfamily. Metabolite:H+ Symporter (MHS) family (TC 2.A.1.6) family.</text>
</comment>
<evidence type="ECO:0000256" key="9">
    <source>
        <dbReference type="SAM" id="Phobius"/>
    </source>
</evidence>
<feature type="domain" description="Major facilitator superfamily (MFS) profile" evidence="10">
    <location>
        <begin position="10"/>
        <end position="421"/>
    </location>
</feature>
<dbReference type="GO" id="GO:0015293">
    <property type="term" value="F:symporter activity"/>
    <property type="evidence" value="ECO:0007669"/>
    <property type="project" value="UniProtKB-KW"/>
</dbReference>
<dbReference type="GO" id="GO:0005886">
    <property type="term" value="C:plasma membrane"/>
    <property type="evidence" value="ECO:0007669"/>
    <property type="project" value="UniProtKB-SubCell"/>
</dbReference>
<feature type="transmembrane region" description="Helical" evidence="9">
    <location>
        <begin position="46"/>
        <end position="70"/>
    </location>
</feature>
<evidence type="ECO:0000256" key="8">
    <source>
        <dbReference type="ARBA" id="ARBA00023136"/>
    </source>
</evidence>
<protein>
    <submittedName>
        <fullName evidence="11">Citrate-proton symporter</fullName>
    </submittedName>
</protein>
<keyword evidence="5 9" id="KW-0812">Transmembrane</keyword>
<dbReference type="InterPro" id="IPR005829">
    <property type="entry name" value="Sugar_transporter_CS"/>
</dbReference>
<dbReference type="PROSITE" id="PS00216">
    <property type="entry name" value="SUGAR_TRANSPORT_1"/>
    <property type="match status" value="1"/>
</dbReference>
<feature type="transmembrane region" description="Helical" evidence="9">
    <location>
        <begin position="303"/>
        <end position="322"/>
    </location>
</feature>
<dbReference type="InterPro" id="IPR051084">
    <property type="entry name" value="H+-coupled_symporters"/>
</dbReference>
<feature type="transmembrane region" description="Helical" evidence="9">
    <location>
        <begin position="223"/>
        <end position="254"/>
    </location>
</feature>
<evidence type="ECO:0000256" key="4">
    <source>
        <dbReference type="ARBA" id="ARBA00022475"/>
    </source>
</evidence>
<comment type="caution">
    <text evidence="11">The sequence shown here is derived from an EMBL/GenBank/DDBJ whole genome shotgun (WGS) entry which is preliminary data.</text>
</comment>
<name>A0A431C3H7_CAMJU</name>
<evidence type="ECO:0000313" key="11">
    <source>
        <dbReference type="EMBL" id="RTJ80377.1"/>
    </source>
</evidence>
<keyword evidence="7 9" id="KW-1133">Transmembrane helix</keyword>
<dbReference type="InterPro" id="IPR036259">
    <property type="entry name" value="MFS_trans_sf"/>
</dbReference>
<evidence type="ECO:0000256" key="3">
    <source>
        <dbReference type="ARBA" id="ARBA00022448"/>
    </source>
</evidence>
<dbReference type="Pfam" id="PF07690">
    <property type="entry name" value="MFS_1"/>
    <property type="match status" value="1"/>
</dbReference>
<feature type="transmembrane region" description="Helical" evidence="9">
    <location>
        <begin position="20"/>
        <end position="40"/>
    </location>
</feature>
<evidence type="ECO:0000256" key="5">
    <source>
        <dbReference type="ARBA" id="ARBA00022692"/>
    </source>
</evidence>